<proteinExistence type="inferred from homology"/>
<evidence type="ECO:0000256" key="2">
    <source>
        <dbReference type="ARBA" id="ARBA00005645"/>
    </source>
</evidence>
<feature type="transmembrane region" description="Helical" evidence="6">
    <location>
        <begin position="144"/>
        <end position="167"/>
    </location>
</feature>
<evidence type="ECO:0000256" key="6">
    <source>
        <dbReference type="SAM" id="Phobius"/>
    </source>
</evidence>
<reference evidence="7" key="1">
    <citation type="journal article" date="2019" name="Science">
        <title>Mutation of a bHLH transcription factor allowed almond domestication.</title>
        <authorList>
            <person name="Sanchez-Perez R."/>
            <person name="Pavan S."/>
            <person name="Mazzeo R."/>
            <person name="Moldovan C."/>
            <person name="Aiese Cigliano R."/>
            <person name="Del Cueto J."/>
            <person name="Ricciardi F."/>
            <person name="Lotti C."/>
            <person name="Ricciardi L."/>
            <person name="Dicenta F."/>
            <person name="Lopez-Marques R.L."/>
            <person name="Lindberg Moller B."/>
        </authorList>
    </citation>
    <scope>NUCLEOTIDE SEQUENCE</scope>
</reference>
<dbReference type="AlphaFoldDB" id="A0A4Y1RG73"/>
<dbReference type="EMBL" id="AP019301">
    <property type="protein sequence ID" value="BBH02956.1"/>
    <property type="molecule type" value="Genomic_DNA"/>
</dbReference>
<evidence type="ECO:0000256" key="3">
    <source>
        <dbReference type="ARBA" id="ARBA00022692"/>
    </source>
</evidence>
<sequence length="230" mass="25264">MTTWKGISVYLSYLTRPIQTPPPLRVSFRGKLKVSGSHLRFASDLPGYMRACLHTGKLAALAILVSGGIVLQILACALYNNWWPMLTIIMYVLLPMPLLFFVGSDSSVLSESDNGWVNATKFLTGASAIGSIAIPAILKHAGVIGWGAMAMELASFFVFVLAIMCYIRTSDEDSYIYKTASGEYSSIGRALPSPLMLAETLTCMCHMQRLRVYLHKIKQKGSSSKDQNKI</sequence>
<evidence type="ECO:0000256" key="4">
    <source>
        <dbReference type="ARBA" id="ARBA00022989"/>
    </source>
</evidence>
<keyword evidence="3 6" id="KW-0812">Transmembrane</keyword>
<name>A0A4Y1RG73_PRUDU</name>
<evidence type="ECO:0000256" key="1">
    <source>
        <dbReference type="ARBA" id="ARBA00004141"/>
    </source>
</evidence>
<dbReference type="PANTHER" id="PTHR12050">
    <property type="entry name" value="LEPTIN RECEPTOR-RELATED"/>
    <property type="match status" value="1"/>
</dbReference>
<gene>
    <name evidence="7" type="ORF">Prudu_013680</name>
</gene>
<comment type="subcellular location">
    <subcellularLocation>
        <location evidence="1">Membrane</location>
        <topology evidence="1">Multi-pass membrane protein</topology>
    </subcellularLocation>
</comment>
<dbReference type="GO" id="GO:0032511">
    <property type="term" value="P:late endosome to vacuole transport via multivesicular body sorting pathway"/>
    <property type="evidence" value="ECO:0007669"/>
    <property type="project" value="TreeGrafter"/>
</dbReference>
<dbReference type="InterPro" id="IPR007262">
    <property type="entry name" value="Vps55/LEPROT"/>
</dbReference>
<accession>A0A4Y1RG73</accession>
<comment type="similarity">
    <text evidence="2">Belongs to the OB-RGRP/VPS55 family.</text>
</comment>
<organism evidence="7">
    <name type="scientific">Prunus dulcis</name>
    <name type="common">Almond</name>
    <name type="synonym">Amygdalus dulcis</name>
    <dbReference type="NCBI Taxonomy" id="3755"/>
    <lineage>
        <taxon>Eukaryota</taxon>
        <taxon>Viridiplantae</taxon>
        <taxon>Streptophyta</taxon>
        <taxon>Embryophyta</taxon>
        <taxon>Tracheophyta</taxon>
        <taxon>Spermatophyta</taxon>
        <taxon>Magnoliopsida</taxon>
        <taxon>eudicotyledons</taxon>
        <taxon>Gunneridae</taxon>
        <taxon>Pentapetalae</taxon>
        <taxon>rosids</taxon>
        <taxon>fabids</taxon>
        <taxon>Rosales</taxon>
        <taxon>Rosaceae</taxon>
        <taxon>Amygdaloideae</taxon>
        <taxon>Amygdaleae</taxon>
        <taxon>Prunus</taxon>
    </lineage>
</organism>
<keyword evidence="5 6" id="KW-0472">Membrane</keyword>
<dbReference type="GO" id="GO:0016020">
    <property type="term" value="C:membrane"/>
    <property type="evidence" value="ECO:0007669"/>
    <property type="project" value="UniProtKB-SubCell"/>
</dbReference>
<keyword evidence="4 6" id="KW-1133">Transmembrane helix</keyword>
<dbReference type="Pfam" id="PF04133">
    <property type="entry name" value="Vps55"/>
    <property type="match status" value="1"/>
</dbReference>
<feature type="transmembrane region" description="Helical" evidence="6">
    <location>
        <begin position="86"/>
        <end position="104"/>
    </location>
</feature>
<evidence type="ECO:0000256" key="5">
    <source>
        <dbReference type="ARBA" id="ARBA00023136"/>
    </source>
</evidence>
<evidence type="ECO:0000313" key="7">
    <source>
        <dbReference type="EMBL" id="BBH02956.1"/>
    </source>
</evidence>
<feature type="transmembrane region" description="Helical" evidence="6">
    <location>
        <begin position="58"/>
        <end position="80"/>
    </location>
</feature>
<protein>
    <submittedName>
        <fullName evidence="7">Vacuolar protein sorting 55 family protein</fullName>
    </submittedName>
</protein>
<dbReference type="GO" id="GO:0005768">
    <property type="term" value="C:endosome"/>
    <property type="evidence" value="ECO:0007669"/>
    <property type="project" value="TreeGrafter"/>
</dbReference>
<feature type="transmembrane region" description="Helical" evidence="6">
    <location>
        <begin position="116"/>
        <end position="138"/>
    </location>
</feature>
<dbReference type="PANTHER" id="PTHR12050:SF1">
    <property type="entry name" value="VACUOLAR PROTEIN SORTING-ASSOCIATED PROTEIN 55 HOMOLOG"/>
    <property type="match status" value="1"/>
</dbReference>